<evidence type="ECO:0000313" key="2">
    <source>
        <dbReference type="Proteomes" id="UP000482800"/>
    </source>
</evidence>
<evidence type="ECO:0000313" key="1">
    <source>
        <dbReference type="EMBL" id="GFJ79555.1"/>
    </source>
</evidence>
<reference evidence="1 2" key="2">
    <citation type="submission" date="2020-03" db="EMBL/GenBank/DDBJ databases">
        <authorList>
            <person name="Ichikawa N."/>
            <person name="Kimura A."/>
            <person name="Kitahashi Y."/>
            <person name="Uohara A."/>
        </authorList>
    </citation>
    <scope>NUCLEOTIDE SEQUENCE [LARGE SCALE GENOMIC DNA]</scope>
    <source>
        <strain evidence="1 2">NBRC 108639</strain>
    </source>
</reference>
<dbReference type="Proteomes" id="UP000482800">
    <property type="component" value="Unassembled WGS sequence"/>
</dbReference>
<name>A0A6V8KFP5_9ACTN</name>
<reference evidence="1 2" key="1">
    <citation type="submission" date="2020-03" db="EMBL/GenBank/DDBJ databases">
        <title>Whole genome shotgun sequence of Phytohabitans houttuyneae NBRC 108639.</title>
        <authorList>
            <person name="Komaki H."/>
            <person name="Tamura T."/>
        </authorList>
    </citation>
    <scope>NUCLEOTIDE SEQUENCE [LARGE SCALE GENOMIC DNA]</scope>
    <source>
        <strain evidence="1 2">NBRC 108639</strain>
    </source>
</reference>
<gene>
    <name evidence="1" type="ORF">Phou_037350</name>
</gene>
<sequence length="92" mass="9639">MNGARDFAAAAGAVVLLLLLPLLAAAALLAGVAALAVGVWRIYMAPRLAAYRRSVRVRAAFTGIAAGSLADLADVDRRLTDFYPSPELARED</sequence>
<accession>A0A6V8KFP5</accession>
<keyword evidence="2" id="KW-1185">Reference proteome</keyword>
<dbReference type="EMBL" id="BLPF01000001">
    <property type="protein sequence ID" value="GFJ79555.1"/>
    <property type="molecule type" value="Genomic_DNA"/>
</dbReference>
<proteinExistence type="predicted"/>
<dbReference type="RefSeq" id="WP_173057075.1">
    <property type="nucleotide sequence ID" value="NZ_BAABGO010000001.1"/>
</dbReference>
<protein>
    <submittedName>
        <fullName evidence="1">Uncharacterized protein</fullName>
    </submittedName>
</protein>
<organism evidence="1 2">
    <name type="scientific">Phytohabitans houttuyneae</name>
    <dbReference type="NCBI Taxonomy" id="1076126"/>
    <lineage>
        <taxon>Bacteria</taxon>
        <taxon>Bacillati</taxon>
        <taxon>Actinomycetota</taxon>
        <taxon>Actinomycetes</taxon>
        <taxon>Micromonosporales</taxon>
        <taxon>Micromonosporaceae</taxon>
    </lineage>
</organism>
<dbReference type="AlphaFoldDB" id="A0A6V8KFP5"/>
<comment type="caution">
    <text evidence="1">The sequence shown here is derived from an EMBL/GenBank/DDBJ whole genome shotgun (WGS) entry which is preliminary data.</text>
</comment>